<gene>
    <name evidence="2" type="ordered locus">Nmlp_3287</name>
</gene>
<dbReference type="RefSeq" id="WP_015410164.1">
    <property type="nucleotide sequence ID" value="NC_020388.1"/>
</dbReference>
<evidence type="ECO:0000256" key="1">
    <source>
        <dbReference type="SAM" id="Phobius"/>
    </source>
</evidence>
<evidence type="ECO:0000313" key="3">
    <source>
        <dbReference type="Proteomes" id="UP000011867"/>
    </source>
</evidence>
<feature type="transmembrane region" description="Helical" evidence="1">
    <location>
        <begin position="54"/>
        <end position="78"/>
    </location>
</feature>
<dbReference type="KEGG" id="nmo:Nmlp_3287"/>
<evidence type="ECO:0000313" key="2">
    <source>
        <dbReference type="EMBL" id="CCQ37421.1"/>
    </source>
</evidence>
<organism evidence="2 3">
    <name type="scientific">Natronomonas moolapensis (strain DSM 18674 / CECT 7526 / JCM 14361 / 8.8.11)</name>
    <dbReference type="NCBI Taxonomy" id="268739"/>
    <lineage>
        <taxon>Archaea</taxon>
        <taxon>Methanobacteriati</taxon>
        <taxon>Methanobacteriota</taxon>
        <taxon>Stenosarchaea group</taxon>
        <taxon>Halobacteria</taxon>
        <taxon>Halobacteriales</taxon>
        <taxon>Natronomonadaceae</taxon>
        <taxon>Natronomonas</taxon>
    </lineage>
</organism>
<sequence>MTRVSAVEGIAYGYRMMAYYLVVILAGQAALGAGAWLIGTGLDTGFGRAPEWDLLVAGVVAALFGLLTVLAGGFGAGYKLIADGVARGERAAR</sequence>
<dbReference type="EMBL" id="HF582854">
    <property type="protein sequence ID" value="CCQ37421.1"/>
    <property type="molecule type" value="Genomic_DNA"/>
</dbReference>
<dbReference type="GeneID" id="14653272"/>
<dbReference type="STRING" id="268739.Nmlp_3287"/>
<keyword evidence="1" id="KW-1133">Transmembrane helix</keyword>
<protein>
    <submittedName>
        <fullName evidence="2">Uncharacterized protein</fullName>
    </submittedName>
</protein>
<name>M1Y4G9_NATM8</name>
<proteinExistence type="predicted"/>
<feature type="transmembrane region" description="Helical" evidence="1">
    <location>
        <begin position="20"/>
        <end position="42"/>
    </location>
</feature>
<dbReference type="AlphaFoldDB" id="M1Y4G9"/>
<keyword evidence="1" id="KW-0812">Transmembrane</keyword>
<dbReference type="Proteomes" id="UP000011867">
    <property type="component" value="Chromosome"/>
</dbReference>
<keyword evidence="1" id="KW-0472">Membrane</keyword>
<accession>M1Y4G9</accession>
<reference evidence="2 3" key="1">
    <citation type="journal article" date="2013" name="Genome Announc.">
        <title>Genome of the haloarchaeon Natronomonas moolapensis, a neutrophilic member of a previously haloalkaliphilic genus.</title>
        <authorList>
            <person name="Dyall-Smith M.L."/>
            <person name="Pfeiffer F."/>
            <person name="Oberwinkler T."/>
            <person name="Klee K."/>
            <person name="Rampp M."/>
            <person name="Palm P."/>
            <person name="Gross K."/>
            <person name="Schuster S.C."/>
            <person name="Oesterhelt D."/>
        </authorList>
    </citation>
    <scope>NUCLEOTIDE SEQUENCE [LARGE SCALE GENOMIC DNA]</scope>
    <source>
        <strain evidence="3">DSM 18674 / JCM 14361 / 8.8.11</strain>
    </source>
</reference>
<keyword evidence="3" id="KW-1185">Reference proteome</keyword>
<dbReference type="eggNOG" id="arCOG09397">
    <property type="taxonomic scope" value="Archaea"/>
</dbReference>
<dbReference type="HOGENOM" id="CLU_2353143_0_0_2"/>